<dbReference type="Pfam" id="PF01575">
    <property type="entry name" value="MaoC_dehydratas"/>
    <property type="match status" value="1"/>
</dbReference>
<evidence type="ECO:0000313" key="2">
    <source>
        <dbReference type="EMBL" id="AFM27136.1"/>
    </source>
</evidence>
<evidence type="ECO:0000259" key="1">
    <source>
        <dbReference type="Pfam" id="PF01575"/>
    </source>
</evidence>
<keyword evidence="3" id="KW-1185">Reference proteome</keyword>
<dbReference type="InterPro" id="IPR029069">
    <property type="entry name" value="HotDog_dom_sf"/>
</dbReference>
<dbReference type="SUPFAM" id="SSF54637">
    <property type="entry name" value="Thioesterase/thiol ester dehydrase-isomerase"/>
    <property type="match status" value="1"/>
</dbReference>
<dbReference type="Proteomes" id="UP000006055">
    <property type="component" value="Chromosome"/>
</dbReference>
<dbReference type="PANTHER" id="PTHR43664:SF1">
    <property type="entry name" value="BETA-METHYLMALYL-COA DEHYDRATASE"/>
    <property type="match status" value="1"/>
</dbReference>
<proteinExistence type="predicted"/>
<dbReference type="eggNOG" id="COG2030">
    <property type="taxonomic scope" value="Bacteria"/>
</dbReference>
<dbReference type="EMBL" id="CP003360">
    <property type="protein sequence ID" value="AFM27136.1"/>
    <property type="molecule type" value="Genomic_DNA"/>
</dbReference>
<feature type="domain" description="MaoC-like" evidence="1">
    <location>
        <begin position="27"/>
        <end position="124"/>
    </location>
</feature>
<organism evidence="2 3">
    <name type="scientific">Desulfomonile tiedjei (strain ATCC 49306 / DSM 6799 / DCB-1)</name>
    <dbReference type="NCBI Taxonomy" id="706587"/>
    <lineage>
        <taxon>Bacteria</taxon>
        <taxon>Pseudomonadati</taxon>
        <taxon>Thermodesulfobacteriota</taxon>
        <taxon>Desulfomonilia</taxon>
        <taxon>Desulfomonilales</taxon>
        <taxon>Desulfomonilaceae</taxon>
        <taxon>Desulfomonile</taxon>
    </lineage>
</organism>
<accession>I4CC45</accession>
<dbReference type="CDD" id="cd03454">
    <property type="entry name" value="YdeM"/>
    <property type="match status" value="1"/>
</dbReference>
<protein>
    <submittedName>
        <fullName evidence="2">Acyl dehydratase</fullName>
    </submittedName>
</protein>
<dbReference type="PANTHER" id="PTHR43664">
    <property type="entry name" value="MONOAMINE OXIDASE-RELATED"/>
    <property type="match status" value="1"/>
</dbReference>
<dbReference type="PATRIC" id="fig|706587.4.peg.5109"/>
<dbReference type="InterPro" id="IPR052342">
    <property type="entry name" value="MCH/BMMD"/>
</dbReference>
<dbReference type="OrthoDB" id="5298629at2"/>
<gene>
    <name evidence="2" type="ordered locus">Desti_4505</name>
</gene>
<reference evidence="3" key="1">
    <citation type="submission" date="2012-06" db="EMBL/GenBank/DDBJ databases">
        <title>Complete sequence of chromosome of Desulfomonile tiedjei DSM 6799.</title>
        <authorList>
            <person name="Lucas S."/>
            <person name="Copeland A."/>
            <person name="Lapidus A."/>
            <person name="Glavina del Rio T."/>
            <person name="Dalin E."/>
            <person name="Tice H."/>
            <person name="Bruce D."/>
            <person name="Goodwin L."/>
            <person name="Pitluck S."/>
            <person name="Peters L."/>
            <person name="Ovchinnikova G."/>
            <person name="Zeytun A."/>
            <person name="Lu M."/>
            <person name="Kyrpides N."/>
            <person name="Mavromatis K."/>
            <person name="Ivanova N."/>
            <person name="Brettin T."/>
            <person name="Detter J.C."/>
            <person name="Han C."/>
            <person name="Larimer F."/>
            <person name="Land M."/>
            <person name="Hauser L."/>
            <person name="Markowitz V."/>
            <person name="Cheng J.-F."/>
            <person name="Hugenholtz P."/>
            <person name="Woyke T."/>
            <person name="Wu D."/>
            <person name="Spring S."/>
            <person name="Schroeder M."/>
            <person name="Brambilla E."/>
            <person name="Klenk H.-P."/>
            <person name="Eisen J.A."/>
        </authorList>
    </citation>
    <scope>NUCLEOTIDE SEQUENCE [LARGE SCALE GENOMIC DNA]</scope>
    <source>
        <strain evidence="3">ATCC 49306 / DSM 6799 / DCB-1</strain>
    </source>
</reference>
<dbReference type="InterPro" id="IPR002539">
    <property type="entry name" value="MaoC-like_dom"/>
</dbReference>
<dbReference type="AlphaFoldDB" id="I4CC45"/>
<dbReference type="Gene3D" id="3.10.129.10">
    <property type="entry name" value="Hotdog Thioesterase"/>
    <property type="match status" value="1"/>
</dbReference>
<sequence>MHVTTFTTSIDDRYFEDYVPGAAYECGSIAVEKREILEFANRFDPQPLHTDEEAAEKSVFGGIIASGWHTASLMMRLFVEHYLSRVASLSSPGVDELRWLKPVRPGDELFLRVTVMETIRSRSKPDRGVVRSFIEVRNQHDEIVMTMKALNLLGCRSIP</sequence>
<name>I4CC45_DESTA</name>
<evidence type="ECO:0000313" key="3">
    <source>
        <dbReference type="Proteomes" id="UP000006055"/>
    </source>
</evidence>
<dbReference type="KEGG" id="dti:Desti_4505"/>
<dbReference type="STRING" id="706587.Desti_4505"/>
<dbReference type="HOGENOM" id="CLU_094876_1_0_7"/>
<dbReference type="RefSeq" id="WP_014812250.1">
    <property type="nucleotide sequence ID" value="NC_018025.1"/>
</dbReference>